<evidence type="ECO:0000256" key="4">
    <source>
        <dbReference type="ARBA" id="ARBA00022553"/>
    </source>
</evidence>
<dbReference type="PROSITE" id="PS00107">
    <property type="entry name" value="PROTEIN_KINASE_ATP"/>
    <property type="match status" value="1"/>
</dbReference>
<dbReference type="InterPro" id="IPR024171">
    <property type="entry name" value="SRK-like_kinase"/>
</dbReference>
<dbReference type="GO" id="GO:0048544">
    <property type="term" value="P:recognition of pollen"/>
    <property type="evidence" value="ECO:0007669"/>
    <property type="project" value="InterPro"/>
</dbReference>
<dbReference type="InterPro" id="IPR011009">
    <property type="entry name" value="Kinase-like_dom_sf"/>
</dbReference>
<evidence type="ECO:0000313" key="26">
    <source>
        <dbReference type="Proteomes" id="UP001652623"/>
    </source>
</evidence>
<dbReference type="InParanoid" id="A0A6P4A053"/>
<dbReference type="PANTHER" id="PTHR32444:SF89">
    <property type="entry name" value="S GLYCOPROTEIN"/>
    <property type="match status" value="1"/>
</dbReference>
<dbReference type="Gene3D" id="1.10.510.10">
    <property type="entry name" value="Transferase(Phosphotransferase) domain 1"/>
    <property type="match status" value="1"/>
</dbReference>
<dbReference type="AlphaFoldDB" id="A0A6P4A053"/>
<dbReference type="Gene3D" id="3.30.200.20">
    <property type="entry name" value="Phosphorylase Kinase, domain 1"/>
    <property type="match status" value="1"/>
</dbReference>
<keyword evidence="5 19" id="KW-0808">Transferase</keyword>
<evidence type="ECO:0000256" key="5">
    <source>
        <dbReference type="ARBA" id="ARBA00022679"/>
    </source>
</evidence>
<reference evidence="26" key="1">
    <citation type="submission" date="2025-05" db="UniProtKB">
        <authorList>
            <consortium name="RefSeq"/>
        </authorList>
    </citation>
    <scope>NUCLEOTIDE SEQUENCE [LARGE SCALE GENOMIC DNA]</scope>
</reference>
<keyword evidence="9 19" id="KW-0547">Nucleotide-binding</keyword>
<comment type="similarity">
    <text evidence="19">Belongs to the protein kinase superfamily. Ser/Thr protein kinase family.</text>
</comment>
<dbReference type="Pfam" id="PF12398">
    <property type="entry name" value="DUF3660"/>
    <property type="match status" value="1"/>
</dbReference>
<dbReference type="InterPro" id="IPR036426">
    <property type="entry name" value="Bulb-type_lectin_dom_sf"/>
</dbReference>
<evidence type="ECO:0000259" key="25">
    <source>
        <dbReference type="PROSITE" id="PS50948"/>
    </source>
</evidence>
<dbReference type="PROSITE" id="PS00108">
    <property type="entry name" value="PROTEIN_KINASE_ST"/>
    <property type="match status" value="1"/>
</dbReference>
<proteinExistence type="inferred from homology"/>
<feature type="signal peptide" evidence="22">
    <location>
        <begin position="1"/>
        <end position="26"/>
    </location>
</feature>
<evidence type="ECO:0000313" key="27">
    <source>
        <dbReference type="RefSeq" id="XP_015886488.3"/>
    </source>
</evidence>
<dbReference type="Gene3D" id="2.90.10.10">
    <property type="entry name" value="Bulb-type lectin domain"/>
    <property type="match status" value="1"/>
</dbReference>
<dbReference type="CDD" id="cd14066">
    <property type="entry name" value="STKc_IRAK"/>
    <property type="match status" value="1"/>
</dbReference>
<evidence type="ECO:0000256" key="18">
    <source>
        <dbReference type="ARBA" id="ARBA00048679"/>
    </source>
</evidence>
<dbReference type="Gene3D" id="3.50.4.10">
    <property type="entry name" value="Hepatocyte Growth Factor"/>
    <property type="match status" value="1"/>
</dbReference>
<dbReference type="InterPro" id="IPR000858">
    <property type="entry name" value="S_locus_glycoprot_dom"/>
</dbReference>
<dbReference type="SMART" id="SM00220">
    <property type="entry name" value="S_TKc"/>
    <property type="match status" value="1"/>
</dbReference>
<keyword evidence="14" id="KW-1015">Disulfide bond</keyword>
<evidence type="ECO:0000256" key="15">
    <source>
        <dbReference type="ARBA" id="ARBA00023170"/>
    </source>
</evidence>
<keyword evidence="26" id="KW-1185">Reference proteome</keyword>
<evidence type="ECO:0000256" key="9">
    <source>
        <dbReference type="ARBA" id="ARBA00022741"/>
    </source>
</evidence>
<dbReference type="SMART" id="SM00108">
    <property type="entry name" value="B_lectin"/>
    <property type="match status" value="1"/>
</dbReference>
<keyword evidence="2" id="KW-1003">Cell membrane</keyword>
<dbReference type="KEGG" id="zju:107421707"/>
<evidence type="ECO:0000256" key="2">
    <source>
        <dbReference type="ARBA" id="ARBA00022475"/>
    </source>
</evidence>
<evidence type="ECO:0000259" key="24">
    <source>
        <dbReference type="PROSITE" id="PS50927"/>
    </source>
</evidence>
<dbReference type="Pfam" id="PF00954">
    <property type="entry name" value="S_locus_glycop"/>
    <property type="match status" value="1"/>
</dbReference>
<keyword evidence="16" id="KW-0325">Glycoprotein</keyword>
<reference evidence="27" key="2">
    <citation type="submission" date="2025-08" db="UniProtKB">
        <authorList>
            <consortium name="RefSeq"/>
        </authorList>
    </citation>
    <scope>IDENTIFICATION</scope>
    <source>
        <tissue evidence="27">Seedling</tissue>
    </source>
</reference>
<dbReference type="FunFam" id="3.30.200.20:FF:000330">
    <property type="entry name" value="G-type lectin S-receptor-like serine/threonine-protein kinase At4g03230"/>
    <property type="match status" value="1"/>
</dbReference>
<protein>
    <recommendedName>
        <fullName evidence="19">Receptor-like serine/threonine-protein kinase</fullName>
        <ecNumber evidence="19">2.7.11.1</ecNumber>
    </recommendedName>
</protein>
<evidence type="ECO:0000256" key="17">
    <source>
        <dbReference type="ARBA" id="ARBA00047899"/>
    </source>
</evidence>
<feature type="binding site" evidence="20">
    <location>
        <position position="544"/>
    </location>
    <ligand>
        <name>ATP</name>
        <dbReference type="ChEBI" id="CHEBI:30616"/>
    </ligand>
</feature>
<dbReference type="PROSITE" id="PS50948">
    <property type="entry name" value="PAN"/>
    <property type="match status" value="1"/>
</dbReference>
<organism evidence="26 27">
    <name type="scientific">Ziziphus jujuba</name>
    <name type="common">Chinese jujube</name>
    <name type="synonym">Ziziphus sativa</name>
    <dbReference type="NCBI Taxonomy" id="326968"/>
    <lineage>
        <taxon>Eukaryota</taxon>
        <taxon>Viridiplantae</taxon>
        <taxon>Streptophyta</taxon>
        <taxon>Embryophyta</taxon>
        <taxon>Tracheophyta</taxon>
        <taxon>Spermatophyta</taxon>
        <taxon>Magnoliopsida</taxon>
        <taxon>eudicotyledons</taxon>
        <taxon>Gunneridae</taxon>
        <taxon>Pentapetalae</taxon>
        <taxon>rosids</taxon>
        <taxon>fabids</taxon>
        <taxon>Rosales</taxon>
        <taxon>Rhamnaceae</taxon>
        <taxon>Paliureae</taxon>
        <taxon>Ziziphus</taxon>
    </lineage>
</organism>
<comment type="catalytic activity">
    <reaction evidence="17 19">
        <text>L-threonyl-[protein] + ATP = O-phospho-L-threonyl-[protein] + ADP + H(+)</text>
        <dbReference type="Rhea" id="RHEA:46608"/>
        <dbReference type="Rhea" id="RHEA-COMP:11060"/>
        <dbReference type="Rhea" id="RHEA-COMP:11605"/>
        <dbReference type="ChEBI" id="CHEBI:15378"/>
        <dbReference type="ChEBI" id="CHEBI:30013"/>
        <dbReference type="ChEBI" id="CHEBI:30616"/>
        <dbReference type="ChEBI" id="CHEBI:61977"/>
        <dbReference type="ChEBI" id="CHEBI:456216"/>
        <dbReference type="EC" id="2.7.11.1"/>
    </reaction>
</comment>
<feature type="domain" description="Protein kinase" evidence="23">
    <location>
        <begin position="516"/>
        <end position="799"/>
    </location>
</feature>
<evidence type="ECO:0000256" key="20">
    <source>
        <dbReference type="PROSITE-ProRule" id="PRU10141"/>
    </source>
</evidence>
<evidence type="ECO:0000256" key="21">
    <source>
        <dbReference type="SAM" id="Phobius"/>
    </source>
</evidence>
<dbReference type="SMART" id="SM00473">
    <property type="entry name" value="PAN_AP"/>
    <property type="match status" value="1"/>
</dbReference>
<dbReference type="InterPro" id="IPR008271">
    <property type="entry name" value="Ser/Thr_kinase_AS"/>
</dbReference>
<dbReference type="Pfam" id="PF01453">
    <property type="entry name" value="B_lectin"/>
    <property type="match status" value="1"/>
</dbReference>
<dbReference type="PANTHER" id="PTHR32444">
    <property type="entry name" value="BULB-TYPE LECTIN DOMAIN-CONTAINING PROTEIN"/>
    <property type="match status" value="1"/>
</dbReference>
<dbReference type="CDD" id="cd01098">
    <property type="entry name" value="PAN_AP_plant"/>
    <property type="match status" value="1"/>
</dbReference>
<dbReference type="FunFam" id="2.90.10.10:FF:000009">
    <property type="entry name" value="Receptor-like serine/threonine-protein kinase SD1-8"/>
    <property type="match status" value="1"/>
</dbReference>
<dbReference type="FunCoup" id="A0A6P4A053">
    <property type="interactions" value="620"/>
</dbReference>
<gene>
    <name evidence="27" type="primary">LOC107421707</name>
</gene>
<evidence type="ECO:0000256" key="1">
    <source>
        <dbReference type="ARBA" id="ARBA00004251"/>
    </source>
</evidence>
<evidence type="ECO:0000256" key="6">
    <source>
        <dbReference type="ARBA" id="ARBA00022692"/>
    </source>
</evidence>
<evidence type="ECO:0000256" key="7">
    <source>
        <dbReference type="ARBA" id="ARBA00022729"/>
    </source>
</evidence>
<name>A0A6P4A053_ZIZJJ</name>
<feature type="chain" id="PRO_5028020837" description="Receptor-like serine/threonine-protein kinase" evidence="22">
    <location>
        <begin position="27"/>
        <end position="835"/>
    </location>
</feature>
<evidence type="ECO:0000256" key="11">
    <source>
        <dbReference type="ARBA" id="ARBA00022840"/>
    </source>
</evidence>
<dbReference type="PROSITE" id="PS50011">
    <property type="entry name" value="PROTEIN_KINASE_DOM"/>
    <property type="match status" value="1"/>
</dbReference>
<dbReference type="InterPro" id="IPR003609">
    <property type="entry name" value="Pan_app"/>
</dbReference>
<dbReference type="CDD" id="cd00028">
    <property type="entry name" value="B_lectin"/>
    <property type="match status" value="1"/>
</dbReference>
<comment type="catalytic activity">
    <reaction evidence="18 19">
        <text>L-seryl-[protein] + ATP = O-phospho-L-seryl-[protein] + ADP + H(+)</text>
        <dbReference type="Rhea" id="RHEA:17989"/>
        <dbReference type="Rhea" id="RHEA-COMP:9863"/>
        <dbReference type="Rhea" id="RHEA-COMP:11604"/>
        <dbReference type="ChEBI" id="CHEBI:15378"/>
        <dbReference type="ChEBI" id="CHEBI:29999"/>
        <dbReference type="ChEBI" id="CHEBI:30616"/>
        <dbReference type="ChEBI" id="CHEBI:83421"/>
        <dbReference type="ChEBI" id="CHEBI:456216"/>
        <dbReference type="EC" id="2.7.11.1"/>
    </reaction>
</comment>
<dbReference type="InterPro" id="IPR017441">
    <property type="entry name" value="Protein_kinase_ATP_BS"/>
</dbReference>
<keyword evidence="4" id="KW-0597">Phosphoprotein</keyword>
<keyword evidence="7 22" id="KW-0732">Signal</keyword>
<dbReference type="InterPro" id="IPR001245">
    <property type="entry name" value="Ser-Thr/Tyr_kinase_cat_dom"/>
</dbReference>
<evidence type="ECO:0000256" key="8">
    <source>
        <dbReference type="ARBA" id="ARBA00022734"/>
    </source>
</evidence>
<feature type="domain" description="Apple" evidence="25">
    <location>
        <begin position="339"/>
        <end position="419"/>
    </location>
</feature>
<keyword evidence="6 21" id="KW-0812">Transmembrane</keyword>
<keyword evidence="3 19" id="KW-0723">Serine/threonine-protein kinase</keyword>
<keyword evidence="13 21" id="KW-0472">Membrane</keyword>
<evidence type="ECO:0000259" key="23">
    <source>
        <dbReference type="PROSITE" id="PS50011"/>
    </source>
</evidence>
<dbReference type="GO" id="GO:0004674">
    <property type="term" value="F:protein serine/threonine kinase activity"/>
    <property type="evidence" value="ECO:0007669"/>
    <property type="project" value="UniProtKB-KW"/>
</dbReference>
<feature type="domain" description="Bulb-type lectin" evidence="24">
    <location>
        <begin position="27"/>
        <end position="144"/>
    </location>
</feature>
<evidence type="ECO:0000256" key="3">
    <source>
        <dbReference type="ARBA" id="ARBA00022527"/>
    </source>
</evidence>
<evidence type="ECO:0000256" key="16">
    <source>
        <dbReference type="ARBA" id="ARBA00023180"/>
    </source>
</evidence>
<dbReference type="Proteomes" id="UP001652623">
    <property type="component" value="Chromosome 1"/>
</dbReference>
<dbReference type="SUPFAM" id="SSF56112">
    <property type="entry name" value="Protein kinase-like (PK-like)"/>
    <property type="match status" value="1"/>
</dbReference>
<keyword evidence="12 21" id="KW-1133">Transmembrane helix</keyword>
<dbReference type="Pfam" id="PF08276">
    <property type="entry name" value="PAN_2"/>
    <property type="match status" value="1"/>
</dbReference>
<comment type="subcellular location">
    <subcellularLocation>
        <location evidence="1">Cell membrane</location>
        <topology evidence="1">Single-pass type I membrane protein</topology>
    </subcellularLocation>
</comment>
<keyword evidence="11 19" id="KW-0067">ATP-binding</keyword>
<dbReference type="FunFam" id="1.10.510.10:FF:000060">
    <property type="entry name" value="G-type lectin S-receptor-like serine/threonine-protein kinase"/>
    <property type="match status" value="1"/>
</dbReference>
<dbReference type="PIRSF" id="PIRSF000641">
    <property type="entry name" value="SRK"/>
    <property type="match status" value="1"/>
</dbReference>
<keyword evidence="15" id="KW-0675">Receptor</keyword>
<dbReference type="InterPro" id="IPR000719">
    <property type="entry name" value="Prot_kinase_dom"/>
</dbReference>
<dbReference type="InterPro" id="IPR021820">
    <property type="entry name" value="S-locus_recpt_kinase_C"/>
</dbReference>
<evidence type="ECO:0000256" key="12">
    <source>
        <dbReference type="ARBA" id="ARBA00022989"/>
    </source>
</evidence>
<dbReference type="Pfam" id="PF07714">
    <property type="entry name" value="PK_Tyr_Ser-Thr"/>
    <property type="match status" value="1"/>
</dbReference>
<dbReference type="GeneID" id="107421707"/>
<dbReference type="Pfam" id="PF11883">
    <property type="entry name" value="DUF3403"/>
    <property type="match status" value="1"/>
</dbReference>
<dbReference type="InterPro" id="IPR001480">
    <property type="entry name" value="Bulb-type_lectin_dom"/>
</dbReference>
<evidence type="ECO:0000256" key="14">
    <source>
        <dbReference type="ARBA" id="ARBA00023157"/>
    </source>
</evidence>
<evidence type="ECO:0000256" key="22">
    <source>
        <dbReference type="SAM" id="SignalP"/>
    </source>
</evidence>
<dbReference type="RefSeq" id="XP_015886488.3">
    <property type="nucleotide sequence ID" value="XM_016031002.4"/>
</dbReference>
<keyword evidence="10 19" id="KW-0418">Kinase</keyword>
<keyword evidence="8" id="KW-0430">Lectin</keyword>
<evidence type="ECO:0000256" key="10">
    <source>
        <dbReference type="ARBA" id="ARBA00022777"/>
    </source>
</evidence>
<feature type="transmembrane region" description="Helical" evidence="21">
    <location>
        <begin position="432"/>
        <end position="453"/>
    </location>
</feature>
<dbReference type="InterPro" id="IPR022126">
    <property type="entry name" value="S-locus_recpt_kinase"/>
</dbReference>
<dbReference type="EC" id="2.7.11.1" evidence="19"/>
<dbReference type="SUPFAM" id="SSF51110">
    <property type="entry name" value="alpha-D-mannose-specific plant lectins"/>
    <property type="match status" value="1"/>
</dbReference>
<dbReference type="GO" id="GO:0005886">
    <property type="term" value="C:plasma membrane"/>
    <property type="evidence" value="ECO:0007669"/>
    <property type="project" value="UniProtKB-SubCell"/>
</dbReference>
<evidence type="ECO:0000256" key="13">
    <source>
        <dbReference type="ARBA" id="ARBA00023136"/>
    </source>
</evidence>
<sequence>MRVSTKRHCFTTLFLILLYLFPIAASLQTLSANQPLRDNETLVSARDVFELGLFQGSSGWYLGIWYKNMKDTVVWVANRDTPLSKPSATLKIGDQGNLVLLDPAGSITWSSNQTQATNPVVQLLDSGNLVLKEENGSNPETFLWQSFDYPTNTLLPGMKLGWDLTTGLERHITAWKSVDDPSTGDFSFKLDYHGFPEVFLRNKQVIKYRSGPWNGVRFSGVPEMSPSDDIEFIFVSNKDEVYYSYIINDTSLISRLIVNSSGNLQRWTWIESSKTWNLFWYATKDQCDDYRECGPYGICDANASPVCQCLRGFEPSNLYNWYTLRDGSGGCVRKTELECSKDKFLAMKNMKLPESTTAFVDRTMNLEQCRKKCTENCSCTAYSNANISDGGSGCVMWTGELMDLRNYAEGGQLLYVRLAASELDDSEKTERLLVIIGISIGVFVLLSGLFFIWKRKAIGKLWERKTEPKGPQERSQDFLLNDVVISKREYSGERDEDELELPLFDYGTLVIATDNFSDAYKLGQGGFGSVYKGVLVEGKEIAVKRLSKNSGQGIEEFKTEVRLIARLQHRNLVRLLGCCIEMDEKMLVYEYMEHKSLDSVLFNKAKKSLLEWEKRFNIICGIARGLLYLHQDSRFRIIHRDLKASNILLDGELTPKISDFGMARIFGKDQTEANTRRVVGTYGYMSPEYAMDGLFSVKSDVFSFGVLVLEIISGKKNRGFYYSNNELNLLAFAWKLWKEGKGLELVDSSVGDSYSASEALRCIQVGLLCVQEHSEDRPTMSSVVLMLSSESATMPHPKNPGFCLGRNPAETDSSSSKQEESCTVNQVTVTVLDAR</sequence>
<dbReference type="GO" id="GO:0030246">
    <property type="term" value="F:carbohydrate binding"/>
    <property type="evidence" value="ECO:0007669"/>
    <property type="project" value="UniProtKB-KW"/>
</dbReference>
<accession>A0A6P4A053</accession>
<dbReference type="GO" id="GO:0005524">
    <property type="term" value="F:ATP binding"/>
    <property type="evidence" value="ECO:0007669"/>
    <property type="project" value="UniProtKB-UniRule"/>
</dbReference>
<evidence type="ECO:0000256" key="19">
    <source>
        <dbReference type="PIRNR" id="PIRNR000641"/>
    </source>
</evidence>
<dbReference type="PROSITE" id="PS50927">
    <property type="entry name" value="BULB_LECTIN"/>
    <property type="match status" value="1"/>
</dbReference>